<evidence type="ECO:0000256" key="1">
    <source>
        <dbReference type="SAM" id="SignalP"/>
    </source>
</evidence>
<dbReference type="InterPro" id="IPR011042">
    <property type="entry name" value="6-blade_b-propeller_TolB-like"/>
</dbReference>
<dbReference type="EMBL" id="CP157948">
    <property type="protein sequence ID" value="XBS89624.1"/>
    <property type="molecule type" value="Genomic_DNA"/>
</dbReference>
<reference evidence="2" key="1">
    <citation type="submission" date="2024-06" db="EMBL/GenBank/DDBJ databases">
        <authorList>
            <person name="Sun Y."/>
        </authorList>
    </citation>
    <scope>NUCLEOTIDE SEQUENCE</scope>
    <source>
        <strain evidence="2">IGA1.0</strain>
    </source>
</reference>
<sequence>MNRKYQQCALAIAVVLSAHVYAGDYGAWSNAVPAPGINTAAAEGCPIESPNGRNLYFMSTRNGGLDNWRATWNAAMRSWDDITNLGEPANSPTAADYCPTPLPGGWLLFVSSRQNAEDCTGCKAMPPPPAGSPPAGDIFLTRETPAHGWGPPWGMRGHADFHGRGPAHRQPGWATPVDLGGYAEGGPNTRGSEYSPSIVETAEGTFLYFSSDGYPDSKSHDIYVSRQRADGSFGPGVRVAELSTDAADLMPNVRRDGLEIVFSSNRASADPRNQDIWYATRRNTRSPWTVRGPIENTAVNTPDGAETRATLSADGTRLYFGRKHFAQVPADPGDVYVSTRVRLHRSGGD</sequence>
<dbReference type="RefSeq" id="WP_350016041.1">
    <property type="nucleotide sequence ID" value="NZ_CP157948.1"/>
</dbReference>
<feature type="signal peptide" evidence="1">
    <location>
        <begin position="1"/>
        <end position="22"/>
    </location>
</feature>
<protein>
    <submittedName>
        <fullName evidence="2">Uncharacterized protein</fullName>
    </submittedName>
</protein>
<accession>A0AAU7QKQ5</accession>
<dbReference type="Pfam" id="PF07676">
    <property type="entry name" value="PD40"/>
    <property type="match status" value="1"/>
</dbReference>
<organism evidence="2">
    <name type="scientific">Rhodanobacter sp. IGA1.0</name>
    <dbReference type="NCBI Taxonomy" id="3158582"/>
    <lineage>
        <taxon>Bacteria</taxon>
        <taxon>Pseudomonadati</taxon>
        <taxon>Pseudomonadota</taxon>
        <taxon>Gammaproteobacteria</taxon>
        <taxon>Lysobacterales</taxon>
        <taxon>Rhodanobacteraceae</taxon>
        <taxon>Rhodanobacter</taxon>
    </lineage>
</organism>
<dbReference type="InterPro" id="IPR011659">
    <property type="entry name" value="WD40"/>
</dbReference>
<name>A0AAU7QKQ5_9GAMM</name>
<dbReference type="SUPFAM" id="SSF69304">
    <property type="entry name" value="Tricorn protease N-terminal domain"/>
    <property type="match status" value="1"/>
</dbReference>
<keyword evidence="1" id="KW-0732">Signal</keyword>
<dbReference type="Gene3D" id="2.120.10.30">
    <property type="entry name" value="TolB, C-terminal domain"/>
    <property type="match status" value="1"/>
</dbReference>
<feature type="chain" id="PRO_5043986276" evidence="1">
    <location>
        <begin position="23"/>
        <end position="349"/>
    </location>
</feature>
<gene>
    <name evidence="2" type="ORF">ABNK63_14665</name>
</gene>
<proteinExistence type="predicted"/>
<evidence type="ECO:0000313" key="2">
    <source>
        <dbReference type="EMBL" id="XBS89624.1"/>
    </source>
</evidence>
<dbReference type="AlphaFoldDB" id="A0AAU7QKQ5"/>